<evidence type="ECO:0000256" key="6">
    <source>
        <dbReference type="ARBA" id="ARBA00040885"/>
    </source>
</evidence>
<dbReference type="PANTHER" id="PTHR30346:SF28">
    <property type="entry name" value="HTH-TYPE TRANSCRIPTIONAL REGULATOR CYNR"/>
    <property type="match status" value="1"/>
</dbReference>
<evidence type="ECO:0000313" key="10">
    <source>
        <dbReference type="EMBL" id="QDF72258.1"/>
    </source>
</evidence>
<keyword evidence="3" id="KW-0238">DNA-binding</keyword>
<dbReference type="InterPro" id="IPR036388">
    <property type="entry name" value="WH-like_DNA-bd_sf"/>
</dbReference>
<dbReference type="SUPFAM" id="SSF53850">
    <property type="entry name" value="Periplasmic binding protein-like II"/>
    <property type="match status" value="1"/>
</dbReference>
<accession>A0AB73M5T2</accession>
<evidence type="ECO:0000313" key="12">
    <source>
        <dbReference type="Proteomes" id="UP000317728"/>
    </source>
</evidence>
<dbReference type="InterPro" id="IPR000847">
    <property type="entry name" value="LysR_HTH_N"/>
</dbReference>
<dbReference type="FunFam" id="1.10.10.10:FF:000001">
    <property type="entry name" value="LysR family transcriptional regulator"/>
    <property type="match status" value="1"/>
</dbReference>
<sequence length="311" mass="34493">MDLRGLEMYDLRCFVAVATRLNFTRAAGDLRTSTPPLSRRIRDMERVLKTQLFVRDTRRVALTAAGANLLPVAQKLLDQFEKLPEVVANNHQPRQSIICGIPPWLHPELGMRLTRLDEIYADRLTVVDRRCRSDETIASILRQDLTFGFTRPFTGNLALDSVVVHQEKIGAVLCKSRYGSRTSISLQELLRLDYVTDRRDSDTEYRHQLDNVLESAGILRRAQVAPGDHAAGAAAIRAGTAFATAPLSTAGSPGCNSTENVCLPIEDLTFTLATCLVWSKDLAENNQTARDVIDTAIALCRAPRALPRLVN</sequence>
<dbReference type="Gene3D" id="3.40.190.10">
    <property type="entry name" value="Periplasmic binding protein-like II"/>
    <property type="match status" value="2"/>
</dbReference>
<dbReference type="GO" id="GO:0003700">
    <property type="term" value="F:DNA-binding transcription factor activity"/>
    <property type="evidence" value="ECO:0007669"/>
    <property type="project" value="InterPro"/>
</dbReference>
<evidence type="ECO:0000256" key="3">
    <source>
        <dbReference type="ARBA" id="ARBA00023125"/>
    </source>
</evidence>
<gene>
    <name evidence="9" type="ORF">BKG62_10845</name>
    <name evidence="10" type="ORF">FJK96_20200</name>
</gene>
<organism evidence="9 11">
    <name type="scientific">Mycobacteroides chelonae</name>
    <name type="common">Mycobacterium chelonae</name>
    <dbReference type="NCBI Taxonomy" id="1774"/>
    <lineage>
        <taxon>Bacteria</taxon>
        <taxon>Bacillati</taxon>
        <taxon>Actinomycetota</taxon>
        <taxon>Actinomycetes</taxon>
        <taxon>Mycobacteriales</taxon>
        <taxon>Mycobacteriaceae</taxon>
        <taxon>Mycobacteroides</taxon>
    </lineage>
</organism>
<proteinExistence type="inferred from homology"/>
<dbReference type="InterPro" id="IPR005119">
    <property type="entry name" value="LysR_subst-bd"/>
</dbReference>
<reference evidence="9 11" key="1">
    <citation type="submission" date="2016-10" db="EMBL/GenBank/DDBJ databases">
        <title>Evaluation of Human, Animal and Environmental Mycobacterium chelonae Isolates by Core Genome Phylogenomic Analysis, Targeted Gene Comparison, and Anti-microbial Susceptibility Patterns: A Tale of Mistaken Identities.</title>
        <authorList>
            <person name="Fogelson S.B."/>
            <person name="Camus A.C."/>
            <person name="Lorenz W."/>
            <person name="Vasireddy R."/>
            <person name="Vasireddy S."/>
            <person name="Smith T."/>
            <person name="Brown-Elliott B.A."/>
            <person name="Wallace R.J.Jr."/>
            <person name="Hasan N.A."/>
            <person name="Reischl U."/>
            <person name="Sanchez S."/>
        </authorList>
    </citation>
    <scope>NUCLEOTIDE SEQUENCE [LARGE SCALE GENOMIC DNA]</scope>
    <source>
        <strain evidence="9 11">42895</strain>
    </source>
</reference>
<evidence type="ECO:0000256" key="7">
    <source>
        <dbReference type="ARBA" id="ARBA00056658"/>
    </source>
</evidence>
<comment type="function">
    <text evidence="7">Required for the induction the katG gene for catalase. Involved in the response to hydrogen peroxide.</text>
</comment>
<protein>
    <recommendedName>
        <fullName evidence="6">Probable hydrogen peroxide-inducible genes activator</fullName>
    </recommendedName>
</protein>
<keyword evidence="2" id="KW-0805">Transcription regulation</keyword>
<dbReference type="Proteomes" id="UP000180113">
    <property type="component" value="Unassembled WGS sequence"/>
</dbReference>
<feature type="domain" description="HTH lysR-type" evidence="8">
    <location>
        <begin position="1"/>
        <end position="63"/>
    </location>
</feature>
<dbReference type="Gene3D" id="1.10.10.10">
    <property type="entry name" value="Winged helix-like DNA-binding domain superfamily/Winged helix DNA-binding domain"/>
    <property type="match status" value="1"/>
</dbReference>
<dbReference type="AlphaFoldDB" id="A0AB73M5T2"/>
<dbReference type="EMBL" id="MLHW01000009">
    <property type="protein sequence ID" value="OHT51406.1"/>
    <property type="molecule type" value="Genomic_DNA"/>
</dbReference>
<name>A0AB73M5T2_MYCCH</name>
<evidence type="ECO:0000313" key="11">
    <source>
        <dbReference type="Proteomes" id="UP000180113"/>
    </source>
</evidence>
<dbReference type="Proteomes" id="UP000317728">
    <property type="component" value="Chromosome"/>
</dbReference>
<evidence type="ECO:0000256" key="1">
    <source>
        <dbReference type="ARBA" id="ARBA00009437"/>
    </source>
</evidence>
<dbReference type="InterPro" id="IPR036390">
    <property type="entry name" value="WH_DNA-bd_sf"/>
</dbReference>
<evidence type="ECO:0000313" key="9">
    <source>
        <dbReference type="EMBL" id="OHT51406.1"/>
    </source>
</evidence>
<dbReference type="Pfam" id="PF03466">
    <property type="entry name" value="LysR_substrate"/>
    <property type="match status" value="1"/>
</dbReference>
<keyword evidence="4" id="KW-0010">Activator</keyword>
<evidence type="ECO:0000256" key="5">
    <source>
        <dbReference type="ARBA" id="ARBA00023163"/>
    </source>
</evidence>
<dbReference type="SUPFAM" id="SSF46785">
    <property type="entry name" value="Winged helix' DNA-binding domain"/>
    <property type="match status" value="1"/>
</dbReference>
<evidence type="ECO:0000256" key="4">
    <source>
        <dbReference type="ARBA" id="ARBA00023159"/>
    </source>
</evidence>
<evidence type="ECO:0000256" key="2">
    <source>
        <dbReference type="ARBA" id="ARBA00023015"/>
    </source>
</evidence>
<keyword evidence="5" id="KW-0804">Transcription</keyword>
<dbReference type="PROSITE" id="PS50931">
    <property type="entry name" value="HTH_LYSR"/>
    <property type="match status" value="1"/>
</dbReference>
<dbReference type="Pfam" id="PF00126">
    <property type="entry name" value="HTH_1"/>
    <property type="match status" value="1"/>
</dbReference>
<reference evidence="10 12" key="2">
    <citation type="submission" date="2019-06" db="EMBL/GenBank/DDBJ databases">
        <title>Whole geneome sequnce of Mycobacteroides chelonae M77 isolated from bovine milk from Meghalaya, India.</title>
        <authorList>
            <person name="Vise E."/>
            <person name="Das S."/>
            <person name="Garg A."/>
            <person name="Ghatak S."/>
            <person name="Shakuntala I."/>
            <person name="Milton A.A.P."/>
            <person name="Karam A."/>
            <person name="Sanjukta R."/>
            <person name="Puro K."/>
            <person name="Sen A."/>
        </authorList>
    </citation>
    <scope>NUCLEOTIDE SEQUENCE [LARGE SCALE GENOMIC DNA]</scope>
    <source>
        <strain evidence="10 12">M77</strain>
    </source>
</reference>
<dbReference type="GO" id="GO:0032993">
    <property type="term" value="C:protein-DNA complex"/>
    <property type="evidence" value="ECO:0007669"/>
    <property type="project" value="TreeGrafter"/>
</dbReference>
<dbReference type="PANTHER" id="PTHR30346">
    <property type="entry name" value="TRANSCRIPTIONAL DUAL REGULATOR HCAR-RELATED"/>
    <property type="match status" value="1"/>
</dbReference>
<evidence type="ECO:0000259" key="8">
    <source>
        <dbReference type="PROSITE" id="PS50931"/>
    </source>
</evidence>
<dbReference type="GO" id="GO:0003677">
    <property type="term" value="F:DNA binding"/>
    <property type="evidence" value="ECO:0007669"/>
    <property type="project" value="UniProtKB-KW"/>
</dbReference>
<dbReference type="EMBL" id="CP041150">
    <property type="protein sequence ID" value="QDF72258.1"/>
    <property type="molecule type" value="Genomic_DNA"/>
</dbReference>
<comment type="similarity">
    <text evidence="1">Belongs to the LysR transcriptional regulatory family.</text>
</comment>